<dbReference type="EMBL" id="CM055762">
    <property type="protein sequence ID" value="KAJ7986048.1"/>
    <property type="molecule type" value="Genomic_DNA"/>
</dbReference>
<evidence type="ECO:0000313" key="1">
    <source>
        <dbReference type="EMBL" id="KAJ7986048.1"/>
    </source>
</evidence>
<comment type="caution">
    <text evidence="1">The sequence shown here is derived from an EMBL/GenBank/DDBJ whole genome shotgun (WGS) entry which is preliminary data.</text>
</comment>
<proteinExistence type="predicted"/>
<keyword evidence="2" id="KW-1185">Reference proteome</keyword>
<reference evidence="1" key="1">
    <citation type="submission" date="2021-05" db="EMBL/GenBank/DDBJ databases">
        <authorList>
            <person name="Pan Q."/>
            <person name="Jouanno E."/>
            <person name="Zahm M."/>
            <person name="Klopp C."/>
            <person name="Cabau C."/>
            <person name="Louis A."/>
            <person name="Berthelot C."/>
            <person name="Parey E."/>
            <person name="Roest Crollius H."/>
            <person name="Montfort J."/>
            <person name="Robinson-Rechavi M."/>
            <person name="Bouchez O."/>
            <person name="Lampietro C."/>
            <person name="Lopez Roques C."/>
            <person name="Donnadieu C."/>
            <person name="Postlethwait J."/>
            <person name="Bobe J."/>
            <person name="Dillon D."/>
            <person name="Chandos A."/>
            <person name="von Hippel F."/>
            <person name="Guiguen Y."/>
        </authorList>
    </citation>
    <scope>NUCLEOTIDE SEQUENCE</scope>
    <source>
        <strain evidence="1">YG-Jan2019</strain>
    </source>
</reference>
<accession>A0ACC2F3Q4</accession>
<dbReference type="Proteomes" id="UP001157502">
    <property type="component" value="Chromosome 35"/>
</dbReference>
<name>A0ACC2F3Q4_DALPE</name>
<gene>
    <name evidence="1" type="ORF">DPEC_G00346770</name>
</gene>
<sequence length="79" mass="8501">MGVSIIKQPESDRSSAQACPTIHLLWNSNTQLGSMSSPRLAVCSATPRPPYRHDYTPAAVPLCHGHSGPPSSAQRKEFS</sequence>
<protein>
    <submittedName>
        <fullName evidence="1">Uncharacterized protein</fullName>
    </submittedName>
</protein>
<evidence type="ECO:0000313" key="2">
    <source>
        <dbReference type="Proteomes" id="UP001157502"/>
    </source>
</evidence>
<organism evidence="1 2">
    <name type="scientific">Dallia pectoralis</name>
    <name type="common">Alaska blackfish</name>
    <dbReference type="NCBI Taxonomy" id="75939"/>
    <lineage>
        <taxon>Eukaryota</taxon>
        <taxon>Metazoa</taxon>
        <taxon>Chordata</taxon>
        <taxon>Craniata</taxon>
        <taxon>Vertebrata</taxon>
        <taxon>Euteleostomi</taxon>
        <taxon>Actinopterygii</taxon>
        <taxon>Neopterygii</taxon>
        <taxon>Teleostei</taxon>
        <taxon>Protacanthopterygii</taxon>
        <taxon>Esociformes</taxon>
        <taxon>Umbridae</taxon>
        <taxon>Dallia</taxon>
    </lineage>
</organism>